<dbReference type="RefSeq" id="WP_081149175.1">
    <property type="nucleotide sequence ID" value="NZ_CP020465.1"/>
</dbReference>
<evidence type="ECO:0000256" key="6">
    <source>
        <dbReference type="SAM" id="Phobius"/>
    </source>
</evidence>
<dbReference type="NCBIfam" id="TIGR02978">
    <property type="entry name" value="phageshock_pspC"/>
    <property type="match status" value="1"/>
</dbReference>
<dbReference type="InterPro" id="IPR007168">
    <property type="entry name" value="Phageshock_PspC_N"/>
</dbReference>
<evidence type="ECO:0000313" key="9">
    <source>
        <dbReference type="Proteomes" id="UP000202259"/>
    </source>
</evidence>
<dbReference type="Proteomes" id="UP000202259">
    <property type="component" value="Chromosome"/>
</dbReference>
<dbReference type="OrthoDB" id="7359894at2"/>
<proteinExistence type="predicted"/>
<comment type="subcellular location">
    <subcellularLocation>
        <location evidence="1">Cell membrane</location>
        <topology evidence="1">Single-pass membrane protein</topology>
    </subcellularLocation>
</comment>
<dbReference type="AlphaFoldDB" id="A0A222G4L9"/>
<dbReference type="InterPro" id="IPR014320">
    <property type="entry name" value="Phageshock_PspC"/>
</dbReference>
<organism evidence="8 9">
    <name type="scientific">Cognaticolwellia beringensis</name>
    <dbReference type="NCBI Taxonomy" id="1967665"/>
    <lineage>
        <taxon>Bacteria</taxon>
        <taxon>Pseudomonadati</taxon>
        <taxon>Pseudomonadota</taxon>
        <taxon>Gammaproteobacteria</taxon>
        <taxon>Alteromonadales</taxon>
        <taxon>Colwelliaceae</taxon>
        <taxon>Cognaticolwellia</taxon>
    </lineage>
</organism>
<dbReference type="InterPro" id="IPR052027">
    <property type="entry name" value="PspC"/>
</dbReference>
<evidence type="ECO:0000313" key="8">
    <source>
        <dbReference type="EMBL" id="ASP46857.1"/>
    </source>
</evidence>
<keyword evidence="5 6" id="KW-0472">Membrane</keyword>
<evidence type="ECO:0000256" key="5">
    <source>
        <dbReference type="ARBA" id="ARBA00023136"/>
    </source>
</evidence>
<keyword evidence="9" id="KW-1185">Reference proteome</keyword>
<evidence type="ECO:0000256" key="1">
    <source>
        <dbReference type="ARBA" id="ARBA00004162"/>
    </source>
</evidence>
<dbReference type="KEGG" id="cber:B5D82_03125"/>
<dbReference type="Pfam" id="PF04024">
    <property type="entry name" value="PspC"/>
    <property type="match status" value="1"/>
</dbReference>
<dbReference type="GO" id="GO:0005886">
    <property type="term" value="C:plasma membrane"/>
    <property type="evidence" value="ECO:0007669"/>
    <property type="project" value="UniProtKB-SubCell"/>
</dbReference>
<evidence type="ECO:0000256" key="2">
    <source>
        <dbReference type="ARBA" id="ARBA00022475"/>
    </source>
</evidence>
<protein>
    <submittedName>
        <fullName evidence="8">PspC domain-containing protein</fullName>
    </submittedName>
</protein>
<sequence>MTSKSRGELYRNTSQGKLAGVCAGIADYFGWESWLVRILVVSGVLLGMGWFIVIYIAAWFILDKKPANIGHVNRNAPKGSFAHDSQYHAKKNAGSQQHDSDEDITNESIKVKSRIWQAGEPPKQAFHDIRRKFKTLELELQVIERYVTSPEFTVSREINKL</sequence>
<dbReference type="PANTHER" id="PTHR33885:SF3">
    <property type="entry name" value="PHAGE SHOCK PROTEIN C"/>
    <property type="match status" value="1"/>
</dbReference>
<keyword evidence="2" id="KW-1003">Cell membrane</keyword>
<keyword evidence="3 6" id="KW-0812">Transmembrane</keyword>
<name>A0A222G4L9_9GAMM</name>
<evidence type="ECO:0000256" key="4">
    <source>
        <dbReference type="ARBA" id="ARBA00022989"/>
    </source>
</evidence>
<dbReference type="PANTHER" id="PTHR33885">
    <property type="entry name" value="PHAGE SHOCK PROTEIN C"/>
    <property type="match status" value="1"/>
</dbReference>
<dbReference type="EMBL" id="CP020465">
    <property type="protein sequence ID" value="ASP46857.1"/>
    <property type="molecule type" value="Genomic_DNA"/>
</dbReference>
<feature type="transmembrane region" description="Helical" evidence="6">
    <location>
        <begin position="34"/>
        <end position="62"/>
    </location>
</feature>
<keyword evidence="4 6" id="KW-1133">Transmembrane helix</keyword>
<evidence type="ECO:0000259" key="7">
    <source>
        <dbReference type="Pfam" id="PF04024"/>
    </source>
</evidence>
<accession>A0A222G4L9</accession>
<reference evidence="8 9" key="1">
    <citation type="submission" date="2017-08" db="EMBL/GenBank/DDBJ databases">
        <title>Complete genome of Colwellia sp. NB097-1, a psychrophile bacterium ioslated from Bering Sea.</title>
        <authorList>
            <person name="Chen X."/>
        </authorList>
    </citation>
    <scope>NUCLEOTIDE SEQUENCE [LARGE SCALE GENOMIC DNA]</scope>
    <source>
        <strain evidence="8 9">NB097-1</strain>
    </source>
</reference>
<feature type="domain" description="Phage shock protein PspC N-terminal" evidence="7">
    <location>
        <begin position="8"/>
        <end position="64"/>
    </location>
</feature>
<evidence type="ECO:0000256" key="3">
    <source>
        <dbReference type="ARBA" id="ARBA00022692"/>
    </source>
</evidence>
<gene>
    <name evidence="8" type="primary">pspC</name>
    <name evidence="8" type="ORF">B5D82_03125</name>
</gene>